<protein>
    <submittedName>
        <fullName evidence="2">Uncharacterized protein</fullName>
    </submittedName>
</protein>
<dbReference type="AlphaFoldDB" id="A0A379QD08"/>
<evidence type="ECO:0000313" key="3">
    <source>
        <dbReference type="Proteomes" id="UP000254773"/>
    </source>
</evidence>
<name>A0A379QD08_SALER</name>
<reference evidence="2 3" key="1">
    <citation type="submission" date="2018-06" db="EMBL/GenBank/DDBJ databases">
        <authorList>
            <consortium name="Pathogen Informatics"/>
            <person name="Doyle S."/>
        </authorList>
    </citation>
    <scope>NUCLEOTIDE SEQUENCE [LARGE SCALE GENOMIC DNA]</scope>
    <source>
        <strain evidence="2 3">NCTC9854</strain>
    </source>
</reference>
<proteinExistence type="predicted"/>
<accession>A0A379QD08</accession>
<organism evidence="2 3">
    <name type="scientific">Salmonella enterica</name>
    <name type="common">Salmonella choleraesuis</name>
    <dbReference type="NCBI Taxonomy" id="28901"/>
    <lineage>
        <taxon>Bacteria</taxon>
        <taxon>Pseudomonadati</taxon>
        <taxon>Pseudomonadota</taxon>
        <taxon>Gammaproteobacteria</taxon>
        <taxon>Enterobacterales</taxon>
        <taxon>Enterobacteriaceae</taxon>
        <taxon>Salmonella</taxon>
    </lineage>
</organism>
<evidence type="ECO:0000313" key="2">
    <source>
        <dbReference type="EMBL" id="SUF39497.1"/>
    </source>
</evidence>
<gene>
    <name evidence="2" type="ORF">NCTC9854_03871</name>
</gene>
<evidence type="ECO:0000256" key="1">
    <source>
        <dbReference type="SAM" id="Coils"/>
    </source>
</evidence>
<feature type="coiled-coil region" evidence="1">
    <location>
        <begin position="173"/>
        <end position="200"/>
    </location>
</feature>
<dbReference type="Proteomes" id="UP000254773">
    <property type="component" value="Unassembled WGS sequence"/>
</dbReference>
<keyword evidence="1" id="KW-0175">Coiled coil</keyword>
<dbReference type="EMBL" id="UGWI01000001">
    <property type="protein sequence ID" value="SUF39497.1"/>
    <property type="molecule type" value="Genomic_DNA"/>
</dbReference>
<sequence>MSTLRQQLADMQKQLDLSVQASKATLIIEKCGVVLSRTDTVAGHYSRLKYQYPALQRLPPELRVTWNENQRNELKNAANSVNNLLSQWSRWLKNQTLAGAAISTENPDPQLDEETTTKEPTAYDIIQNDSLTNCMNLSLGLYRTLSGQLNNAWEEWQQELRQQIHVDNKTLEAQQKVGKLKEIADEYSNLRNKFDALVQSLPENGESITQIRSMAEHLNTLRGMMKTDWPLAVQHFFDRINGPQSGKPTLSTLTTEVFEWLRDEDMLEDFVITRK</sequence>